<evidence type="ECO:0000313" key="7">
    <source>
        <dbReference type="EMBL" id="ERJ92374.1"/>
    </source>
</evidence>
<dbReference type="HAMAP" id="MF_00116">
    <property type="entry name" value="dUTPase_bact"/>
    <property type="match status" value="1"/>
</dbReference>
<organism evidence="7 8">
    <name type="scientific">Treponema lecithinolyticum ATCC 700332</name>
    <dbReference type="NCBI Taxonomy" id="1321815"/>
    <lineage>
        <taxon>Bacteria</taxon>
        <taxon>Pseudomonadati</taxon>
        <taxon>Spirochaetota</taxon>
        <taxon>Spirochaetia</taxon>
        <taxon>Spirochaetales</taxon>
        <taxon>Treponemataceae</taxon>
        <taxon>Treponema</taxon>
    </lineage>
</organism>
<evidence type="ECO:0000256" key="4">
    <source>
        <dbReference type="ARBA" id="ARBA00047686"/>
    </source>
</evidence>
<comment type="function">
    <text evidence="5">This enzyme is involved in nucleotide metabolism: it produces dUMP, the immediate precursor of thymidine nucleotides and it decreases the intracellular concentration of dUTP so that uracil cannot be incorporated into DNA.</text>
</comment>
<feature type="binding site" evidence="5">
    <location>
        <begin position="82"/>
        <end position="84"/>
    </location>
    <ligand>
        <name>substrate</name>
    </ligand>
</feature>
<evidence type="ECO:0000259" key="6">
    <source>
        <dbReference type="Pfam" id="PF00692"/>
    </source>
</evidence>
<evidence type="ECO:0000256" key="1">
    <source>
        <dbReference type="ARBA" id="ARBA00006581"/>
    </source>
</evidence>
<dbReference type="InterPro" id="IPR008181">
    <property type="entry name" value="dUTPase"/>
</dbReference>
<evidence type="ECO:0000313" key="8">
    <source>
        <dbReference type="Proteomes" id="UP000016649"/>
    </source>
</evidence>
<dbReference type="InterPro" id="IPR033704">
    <property type="entry name" value="dUTPase_trimeric"/>
</dbReference>
<keyword evidence="8" id="KW-1185">Reference proteome</keyword>
<dbReference type="Proteomes" id="UP000016649">
    <property type="component" value="Unassembled WGS sequence"/>
</dbReference>
<protein>
    <recommendedName>
        <fullName evidence="5">Deoxyuridine 5'-triphosphate nucleotidohydrolase</fullName>
        <shortName evidence="5">dUTPase</shortName>
        <ecNumber evidence="5">3.6.1.23</ecNumber>
    </recommendedName>
    <alternativeName>
        <fullName evidence="5">dUTP pyrophosphatase</fullName>
    </alternativeName>
</protein>
<dbReference type="EMBL" id="AWVH01000037">
    <property type="protein sequence ID" value="ERJ92374.1"/>
    <property type="molecule type" value="Genomic_DNA"/>
</dbReference>
<comment type="cofactor">
    <cofactor evidence="5">
        <name>Mg(2+)</name>
        <dbReference type="ChEBI" id="CHEBI:18420"/>
    </cofactor>
</comment>
<reference evidence="7 8" key="1">
    <citation type="submission" date="2013-08" db="EMBL/GenBank/DDBJ databases">
        <authorList>
            <person name="Weinstock G."/>
            <person name="Sodergren E."/>
            <person name="Wylie T."/>
            <person name="Fulton L."/>
            <person name="Fulton R."/>
            <person name="Fronick C."/>
            <person name="O'Laughlin M."/>
            <person name="Godfrey J."/>
            <person name="Miner T."/>
            <person name="Herter B."/>
            <person name="Appelbaum E."/>
            <person name="Cordes M."/>
            <person name="Lek S."/>
            <person name="Wollam A."/>
            <person name="Pepin K.H."/>
            <person name="Palsikar V.B."/>
            <person name="Mitreva M."/>
            <person name="Wilson R.K."/>
        </authorList>
    </citation>
    <scope>NUCLEOTIDE SEQUENCE [LARGE SCALE GENOMIC DNA]</scope>
    <source>
        <strain evidence="7 8">ATCC 700332</strain>
    </source>
</reference>
<evidence type="ECO:0000256" key="5">
    <source>
        <dbReference type="HAMAP-Rule" id="MF_00116"/>
    </source>
</evidence>
<keyword evidence="2 5" id="KW-0378">Hydrolase</keyword>
<sequence length="162" mass="17418">MNDMYADVNTDTDSKKNNTVHIKCKAAENVVLPEYQTQGAAGADVRACLEKPLVLCAGQWCAVPTGLFFEIPAGYEIQVRPRSGLAAKQGVTVLNAPGTIDSDYRGELKVLLINHGKENFTVSHGDRIAQLVIARTERAVFVLAETLSHTQRSDGGFGSTGV</sequence>
<comment type="similarity">
    <text evidence="1 5">Belongs to the dUTPase family.</text>
</comment>
<dbReference type="NCBIfam" id="NF001862">
    <property type="entry name" value="PRK00601.1"/>
    <property type="match status" value="1"/>
</dbReference>
<dbReference type="SUPFAM" id="SSF51283">
    <property type="entry name" value="dUTPase-like"/>
    <property type="match status" value="1"/>
</dbReference>
<evidence type="ECO:0000256" key="3">
    <source>
        <dbReference type="ARBA" id="ARBA00023080"/>
    </source>
</evidence>
<evidence type="ECO:0000256" key="2">
    <source>
        <dbReference type="ARBA" id="ARBA00022801"/>
    </source>
</evidence>
<dbReference type="NCBIfam" id="TIGR00576">
    <property type="entry name" value="dut"/>
    <property type="match status" value="1"/>
</dbReference>
<comment type="caution">
    <text evidence="5">Lacks conserved residue(s) required for the propagation of feature annotation.</text>
</comment>
<dbReference type="PANTHER" id="PTHR11241">
    <property type="entry name" value="DEOXYURIDINE 5'-TRIPHOSPHATE NUCLEOTIDOHYDROLASE"/>
    <property type="match status" value="1"/>
</dbReference>
<keyword evidence="5" id="KW-0479">Metal-binding</keyword>
<keyword evidence="3 5" id="KW-0546">Nucleotide metabolism</keyword>
<accession>A0ABN0NXX3</accession>
<dbReference type="InterPro" id="IPR036157">
    <property type="entry name" value="dUTPase-like_sf"/>
</dbReference>
<gene>
    <name evidence="5" type="primary">dut</name>
    <name evidence="7" type="ORF">HMPREF9193_01534</name>
</gene>
<dbReference type="EC" id="3.6.1.23" evidence="5"/>
<feature type="binding site" evidence="5">
    <location>
        <position position="95"/>
    </location>
    <ligand>
        <name>substrate</name>
    </ligand>
</feature>
<name>A0ABN0NXX3_TRELE</name>
<feature type="domain" description="dUTPase-like" evidence="6">
    <location>
        <begin position="30"/>
        <end position="161"/>
    </location>
</feature>
<dbReference type="InterPro" id="IPR029054">
    <property type="entry name" value="dUTPase-like"/>
</dbReference>
<comment type="catalytic activity">
    <reaction evidence="4 5">
        <text>dUTP + H2O = dUMP + diphosphate + H(+)</text>
        <dbReference type="Rhea" id="RHEA:10248"/>
        <dbReference type="ChEBI" id="CHEBI:15377"/>
        <dbReference type="ChEBI" id="CHEBI:15378"/>
        <dbReference type="ChEBI" id="CHEBI:33019"/>
        <dbReference type="ChEBI" id="CHEBI:61555"/>
        <dbReference type="ChEBI" id="CHEBI:246422"/>
        <dbReference type="EC" id="3.6.1.23"/>
    </reaction>
</comment>
<proteinExistence type="inferred from homology"/>
<feature type="binding site" evidence="5">
    <location>
        <begin position="99"/>
        <end position="101"/>
    </location>
    <ligand>
        <name>substrate</name>
    </ligand>
</feature>
<dbReference type="PANTHER" id="PTHR11241:SF0">
    <property type="entry name" value="DEOXYURIDINE 5'-TRIPHOSPHATE NUCLEOTIDOHYDROLASE"/>
    <property type="match status" value="1"/>
</dbReference>
<dbReference type="Pfam" id="PF00692">
    <property type="entry name" value="dUTPase"/>
    <property type="match status" value="1"/>
</dbReference>
<comment type="caution">
    <text evidence="7">The sequence shown here is derived from an EMBL/GenBank/DDBJ whole genome shotgun (WGS) entry which is preliminary data.</text>
</comment>
<dbReference type="Gene3D" id="2.70.40.10">
    <property type="match status" value="1"/>
</dbReference>
<keyword evidence="5" id="KW-0460">Magnesium</keyword>
<dbReference type="CDD" id="cd07557">
    <property type="entry name" value="trimeric_dUTPase"/>
    <property type="match status" value="1"/>
</dbReference>
<comment type="pathway">
    <text evidence="5">Pyrimidine metabolism; dUMP biosynthesis; dUMP from dCTP (dUTP route): step 2/2.</text>
</comment>